<feature type="compositionally biased region" description="Pro residues" evidence="1">
    <location>
        <begin position="216"/>
        <end position="229"/>
    </location>
</feature>
<sequence>MVSQIDQLKNCTYSSWQREFKVKSYIYKVPKYFCLAGKSLYVKFWSSCFGRVFLAILKCIGLAIIVENLFIIFSNYQKVIIKRKVSNSQSGKFTPYQPVPDTLKSIDHDEFMRLDDYLRRVEEAQRSAPFPGSDFNYAMPPQQPYPTAEAYPPGAYPTAPQQPYPTAPQQPYPTALQQPYPTAPQQPYPQPEGGPYYGAPPPPQQQPPIEENLAGPTPPPPADLPPPPE</sequence>
<keyword evidence="4" id="KW-1185">Reference proteome</keyword>
<dbReference type="Proteomes" id="UP000001542">
    <property type="component" value="Unassembled WGS sequence"/>
</dbReference>
<feature type="compositionally biased region" description="Pro residues" evidence="1">
    <location>
        <begin position="160"/>
        <end position="171"/>
    </location>
</feature>
<keyword evidence="2" id="KW-1133">Transmembrane helix</keyword>
<feature type="compositionally biased region" description="Low complexity" evidence="1">
    <location>
        <begin position="145"/>
        <end position="159"/>
    </location>
</feature>
<evidence type="ECO:0000256" key="2">
    <source>
        <dbReference type="SAM" id="Phobius"/>
    </source>
</evidence>
<dbReference type="EMBL" id="DS113182">
    <property type="protein sequence ID" value="EAY22674.1"/>
    <property type="molecule type" value="Genomic_DNA"/>
</dbReference>
<reference evidence="3" key="2">
    <citation type="journal article" date="2007" name="Science">
        <title>Draft genome sequence of the sexually transmitted pathogen Trichomonas vaginalis.</title>
        <authorList>
            <person name="Carlton J.M."/>
            <person name="Hirt R.P."/>
            <person name="Silva J.C."/>
            <person name="Delcher A.L."/>
            <person name="Schatz M."/>
            <person name="Zhao Q."/>
            <person name="Wortman J.R."/>
            <person name="Bidwell S.L."/>
            <person name="Alsmark U.C.M."/>
            <person name="Besteiro S."/>
            <person name="Sicheritz-Ponten T."/>
            <person name="Noel C.J."/>
            <person name="Dacks J.B."/>
            <person name="Foster P.G."/>
            <person name="Simillion C."/>
            <person name="Van de Peer Y."/>
            <person name="Miranda-Saavedra D."/>
            <person name="Barton G.J."/>
            <person name="Westrop G.D."/>
            <person name="Mueller S."/>
            <person name="Dessi D."/>
            <person name="Fiori P.L."/>
            <person name="Ren Q."/>
            <person name="Paulsen I."/>
            <person name="Zhang H."/>
            <person name="Bastida-Corcuera F.D."/>
            <person name="Simoes-Barbosa A."/>
            <person name="Brown M.T."/>
            <person name="Hayes R.D."/>
            <person name="Mukherjee M."/>
            <person name="Okumura C.Y."/>
            <person name="Schneider R."/>
            <person name="Smith A.J."/>
            <person name="Vanacova S."/>
            <person name="Villalvazo M."/>
            <person name="Haas B.J."/>
            <person name="Pertea M."/>
            <person name="Feldblyum T.V."/>
            <person name="Utterback T.R."/>
            <person name="Shu C.L."/>
            <person name="Osoegawa K."/>
            <person name="de Jong P.J."/>
            <person name="Hrdy I."/>
            <person name="Horvathova L."/>
            <person name="Zubacova Z."/>
            <person name="Dolezal P."/>
            <person name="Malik S.B."/>
            <person name="Logsdon J.M. Jr."/>
            <person name="Henze K."/>
            <person name="Gupta A."/>
            <person name="Wang C.C."/>
            <person name="Dunne R.L."/>
            <person name="Upcroft J.A."/>
            <person name="Upcroft P."/>
            <person name="White O."/>
            <person name="Salzberg S.L."/>
            <person name="Tang P."/>
            <person name="Chiu C.-H."/>
            <person name="Lee Y.-S."/>
            <person name="Embley T.M."/>
            <person name="Coombs G.H."/>
            <person name="Mottram J.C."/>
            <person name="Tachezy J."/>
            <person name="Fraser-Liggett C.M."/>
            <person name="Johnson P.J."/>
        </authorList>
    </citation>
    <scope>NUCLEOTIDE SEQUENCE [LARGE SCALE GENOMIC DNA]</scope>
    <source>
        <strain evidence="3">G3</strain>
    </source>
</reference>
<dbReference type="VEuPathDB" id="TrichDB:TVAG_476030"/>
<name>A2DA26_TRIV3</name>
<dbReference type="KEGG" id="tva:5468233"/>
<organism evidence="3 4">
    <name type="scientific">Trichomonas vaginalis (strain ATCC PRA-98 / G3)</name>
    <dbReference type="NCBI Taxonomy" id="412133"/>
    <lineage>
        <taxon>Eukaryota</taxon>
        <taxon>Metamonada</taxon>
        <taxon>Parabasalia</taxon>
        <taxon>Trichomonadida</taxon>
        <taxon>Trichomonadidae</taxon>
        <taxon>Trichomonas</taxon>
    </lineage>
</organism>
<protein>
    <submittedName>
        <fullName evidence="3">Fertilin alpha subunit, putative</fullName>
    </submittedName>
</protein>
<keyword evidence="2" id="KW-0472">Membrane</keyword>
<dbReference type="AlphaFoldDB" id="A2DA26"/>
<feature type="region of interest" description="Disordered" evidence="1">
    <location>
        <begin position="129"/>
        <end position="229"/>
    </location>
</feature>
<dbReference type="RefSeq" id="XP_001583660.1">
    <property type="nucleotide sequence ID" value="XM_001583610.1"/>
</dbReference>
<evidence type="ECO:0000313" key="3">
    <source>
        <dbReference type="EMBL" id="EAY22674.1"/>
    </source>
</evidence>
<proteinExistence type="predicted"/>
<dbReference type="VEuPathDB" id="TrichDB:TVAGG3_0266010"/>
<keyword evidence="2" id="KW-0812">Transmembrane</keyword>
<feature type="compositionally biased region" description="Pro residues" evidence="1">
    <location>
        <begin position="181"/>
        <end position="206"/>
    </location>
</feature>
<evidence type="ECO:0000313" key="4">
    <source>
        <dbReference type="Proteomes" id="UP000001542"/>
    </source>
</evidence>
<reference evidence="3" key="1">
    <citation type="submission" date="2006-10" db="EMBL/GenBank/DDBJ databases">
        <authorList>
            <person name="Amadeo P."/>
            <person name="Zhao Q."/>
            <person name="Wortman J."/>
            <person name="Fraser-Liggett C."/>
            <person name="Carlton J."/>
        </authorList>
    </citation>
    <scope>NUCLEOTIDE SEQUENCE</scope>
    <source>
        <strain evidence="3">G3</strain>
    </source>
</reference>
<dbReference type="InParanoid" id="A2DA26"/>
<evidence type="ECO:0000256" key="1">
    <source>
        <dbReference type="SAM" id="MobiDB-lite"/>
    </source>
</evidence>
<feature type="transmembrane region" description="Helical" evidence="2">
    <location>
        <begin position="52"/>
        <end position="73"/>
    </location>
</feature>
<accession>A2DA26</accession>
<gene>
    <name evidence="3" type="ORF">TVAG_476030</name>
</gene>